<dbReference type="PANTHER" id="PTHR43790:SF3">
    <property type="entry name" value="D-ALLOSE IMPORT ATP-BINDING PROTEIN ALSA-RELATED"/>
    <property type="match status" value="1"/>
</dbReference>
<keyword evidence="2" id="KW-1003">Cell membrane</keyword>
<dbReference type="EC" id="3.6.3.17" evidence="9"/>
<dbReference type="KEGG" id="ssm:Spirs_2064"/>
<dbReference type="InterPro" id="IPR003439">
    <property type="entry name" value="ABC_transporter-like_ATP-bd"/>
</dbReference>
<dbReference type="Gene3D" id="3.40.50.300">
    <property type="entry name" value="P-loop containing nucleotide triphosphate hydrolases"/>
    <property type="match status" value="2"/>
</dbReference>
<name>E1R300_SEDSS</name>
<dbReference type="InterPro" id="IPR003593">
    <property type="entry name" value="AAA+_ATPase"/>
</dbReference>
<proteinExistence type="predicted"/>
<evidence type="ECO:0000313" key="10">
    <source>
        <dbReference type="Proteomes" id="UP000002318"/>
    </source>
</evidence>
<evidence type="ECO:0000313" key="9">
    <source>
        <dbReference type="EMBL" id="ADK81186.1"/>
    </source>
</evidence>
<keyword evidence="6" id="KW-1278">Translocase</keyword>
<dbReference type="PROSITE" id="PS50893">
    <property type="entry name" value="ABC_TRANSPORTER_2"/>
    <property type="match status" value="1"/>
</dbReference>
<dbReference type="eggNOG" id="COG1129">
    <property type="taxonomic scope" value="Bacteria"/>
</dbReference>
<keyword evidence="3" id="KW-0762">Sugar transport</keyword>
<keyword evidence="1" id="KW-0813">Transport</keyword>
<dbReference type="InterPro" id="IPR027417">
    <property type="entry name" value="P-loop_NTPase"/>
</dbReference>
<evidence type="ECO:0000259" key="8">
    <source>
        <dbReference type="PROSITE" id="PS50893"/>
    </source>
</evidence>
<keyword evidence="7" id="KW-0472">Membrane</keyword>
<dbReference type="GO" id="GO:0016887">
    <property type="term" value="F:ATP hydrolysis activity"/>
    <property type="evidence" value="ECO:0007669"/>
    <property type="project" value="InterPro"/>
</dbReference>
<keyword evidence="10" id="KW-1185">Reference proteome</keyword>
<dbReference type="Pfam" id="PF00005">
    <property type="entry name" value="ABC_tran"/>
    <property type="match status" value="1"/>
</dbReference>
<dbReference type="AlphaFoldDB" id="E1R300"/>
<evidence type="ECO:0000256" key="2">
    <source>
        <dbReference type="ARBA" id="ARBA00022475"/>
    </source>
</evidence>
<dbReference type="OrthoDB" id="2078674at2"/>
<gene>
    <name evidence="9" type="ordered locus">Spirs_2064</name>
</gene>
<dbReference type="EMBL" id="CP002116">
    <property type="protein sequence ID" value="ADK81186.1"/>
    <property type="molecule type" value="Genomic_DNA"/>
</dbReference>
<evidence type="ECO:0000256" key="1">
    <source>
        <dbReference type="ARBA" id="ARBA00022448"/>
    </source>
</evidence>
<reference evidence="9 10" key="1">
    <citation type="journal article" date="2010" name="Stand. Genomic Sci.">
        <title>Complete genome sequence of Spirochaeta smaragdinae type strain (SEBR 4228).</title>
        <authorList>
            <person name="Mavromatis K."/>
            <person name="Yasawong M."/>
            <person name="Chertkov O."/>
            <person name="Lapidus A."/>
            <person name="Lucas S."/>
            <person name="Nolan M."/>
            <person name="Del Rio T.G."/>
            <person name="Tice H."/>
            <person name="Cheng J.F."/>
            <person name="Pitluck S."/>
            <person name="Liolios K."/>
            <person name="Ivanova N."/>
            <person name="Tapia R."/>
            <person name="Han C."/>
            <person name="Bruce D."/>
            <person name="Goodwin L."/>
            <person name="Pati A."/>
            <person name="Chen A."/>
            <person name="Palaniappan K."/>
            <person name="Land M."/>
            <person name="Hauser L."/>
            <person name="Chang Y.J."/>
            <person name="Jeffries C.D."/>
            <person name="Detter J.C."/>
            <person name="Rohde M."/>
            <person name="Brambilla E."/>
            <person name="Spring S."/>
            <person name="Goker M."/>
            <person name="Sikorski J."/>
            <person name="Woyke T."/>
            <person name="Bristow J."/>
            <person name="Eisen J.A."/>
            <person name="Markowitz V."/>
            <person name="Hugenholtz P."/>
            <person name="Klenk H.P."/>
            <person name="Kyrpides N.C."/>
        </authorList>
    </citation>
    <scope>NUCLEOTIDE SEQUENCE [LARGE SCALE GENOMIC DNA]</scope>
    <source>
        <strain evidence="10">DSM 11293 / JCM 15392 / SEBR 4228</strain>
    </source>
</reference>
<evidence type="ECO:0000256" key="6">
    <source>
        <dbReference type="ARBA" id="ARBA00022967"/>
    </source>
</evidence>
<dbReference type="HOGENOM" id="CLU_000604_92_3_12"/>
<organism evidence="9 10">
    <name type="scientific">Sediminispirochaeta smaragdinae (strain DSM 11293 / JCM 15392 / SEBR 4228)</name>
    <name type="common">Spirochaeta smaragdinae</name>
    <dbReference type="NCBI Taxonomy" id="573413"/>
    <lineage>
        <taxon>Bacteria</taxon>
        <taxon>Pseudomonadati</taxon>
        <taxon>Spirochaetota</taxon>
        <taxon>Spirochaetia</taxon>
        <taxon>Spirochaetales</taxon>
        <taxon>Spirochaetaceae</taxon>
        <taxon>Sediminispirochaeta</taxon>
    </lineage>
</organism>
<evidence type="ECO:0000256" key="5">
    <source>
        <dbReference type="ARBA" id="ARBA00022840"/>
    </source>
</evidence>
<evidence type="ECO:0000256" key="4">
    <source>
        <dbReference type="ARBA" id="ARBA00022741"/>
    </source>
</evidence>
<dbReference type="STRING" id="573413.Spirs_2064"/>
<dbReference type="GO" id="GO:0005524">
    <property type="term" value="F:ATP binding"/>
    <property type="evidence" value="ECO:0007669"/>
    <property type="project" value="UniProtKB-KW"/>
</dbReference>
<evidence type="ECO:0000256" key="3">
    <source>
        <dbReference type="ARBA" id="ARBA00022597"/>
    </source>
</evidence>
<dbReference type="RefSeq" id="WP_013254650.1">
    <property type="nucleotide sequence ID" value="NC_014364.1"/>
</dbReference>
<accession>E1R300</accession>
<keyword evidence="5" id="KW-0067">ATP-binding</keyword>
<keyword evidence="9" id="KW-0378">Hydrolase</keyword>
<protein>
    <submittedName>
        <fullName evidence="9">Monosaccharide-transporting ATPase</fullName>
        <ecNumber evidence="9">3.6.3.17</ecNumber>
    </submittedName>
</protein>
<dbReference type="InterPro" id="IPR050107">
    <property type="entry name" value="ABC_carbohydrate_import_ATPase"/>
</dbReference>
<evidence type="ECO:0000256" key="7">
    <source>
        <dbReference type="ARBA" id="ARBA00023136"/>
    </source>
</evidence>
<keyword evidence="4" id="KW-0547">Nucleotide-binding</keyword>
<dbReference type="Proteomes" id="UP000002318">
    <property type="component" value="Chromosome"/>
</dbReference>
<sequence length="490" mass="55703">MAGELLRIRELTTGRFHGSALHEFRLQIFDQELFGLVGLNGSGKSTLAGIFAGEIPVKQGMLFFDGNKYDWTVQKISRTFFERVGLYVVRNETRLIGNLNIAENMSISFTPHLRDIWKNPGKQEKVVTAVLHEFVPTLKPYEKGCTLPLAVHWELGMLKAYMNGAKLIILDRIFEFCSKSEQHELFTLIHRLNQKGTSFLITYNKVAPILETCDRVAVVRDGTLSAIIHKDDYDPKLVALHLLIGQDYIGREAVRKADDKTEKKPLMEIRNLCAGVELQNFSFTLYKEEILGISDPVQEKTTALLRVLNGSKTPEKGEIYVHGKPVVFGSEHHALRYGIGIVSEKFFDNLFFRDLSTGDNLILSVAKRASRFLGYFPSMMEQYFRRRYPTEIGIPGQLAERPVKFLEQDLQFILALHMRILSGAKVFLLENPVRSADLVTRNMVYQKIDSLRKKKMGVIFISADYSELDGFCDRIIQCDSQGIIGGDKRP</sequence>
<feature type="domain" description="ABC transporter" evidence="8">
    <location>
        <begin position="6"/>
        <end position="246"/>
    </location>
</feature>
<dbReference type="PANTHER" id="PTHR43790">
    <property type="entry name" value="CARBOHYDRATE TRANSPORT ATP-BINDING PROTEIN MG119-RELATED"/>
    <property type="match status" value="1"/>
</dbReference>
<dbReference type="SUPFAM" id="SSF52540">
    <property type="entry name" value="P-loop containing nucleoside triphosphate hydrolases"/>
    <property type="match status" value="2"/>
</dbReference>
<dbReference type="SMART" id="SM00382">
    <property type="entry name" value="AAA"/>
    <property type="match status" value="1"/>
</dbReference>